<keyword evidence="1" id="KW-1133">Transmembrane helix</keyword>
<organism evidence="2 3">
    <name type="scientific">Scophthalmus maximus</name>
    <name type="common">Turbot</name>
    <name type="synonym">Psetta maxima</name>
    <dbReference type="NCBI Taxonomy" id="52904"/>
    <lineage>
        <taxon>Eukaryota</taxon>
        <taxon>Metazoa</taxon>
        <taxon>Chordata</taxon>
        <taxon>Craniata</taxon>
        <taxon>Vertebrata</taxon>
        <taxon>Euteleostomi</taxon>
        <taxon>Actinopterygii</taxon>
        <taxon>Neopterygii</taxon>
        <taxon>Teleostei</taxon>
        <taxon>Neoteleostei</taxon>
        <taxon>Acanthomorphata</taxon>
        <taxon>Carangaria</taxon>
        <taxon>Pleuronectiformes</taxon>
        <taxon>Pleuronectoidei</taxon>
        <taxon>Scophthalmidae</taxon>
        <taxon>Scophthalmus</taxon>
    </lineage>
</organism>
<evidence type="ECO:0000313" key="2">
    <source>
        <dbReference type="EMBL" id="KAF0024299.1"/>
    </source>
</evidence>
<accession>A0A6A4RVI9</accession>
<keyword evidence="1" id="KW-0472">Membrane</keyword>
<sequence length="74" mass="8419">MPASPPGNVFPALVALGHVVTLIVVWRLRTRKKEVQTILYERHRCRQTDTGAKVIVGLNRSGIMRLFEEANLFF</sequence>
<evidence type="ECO:0000313" key="3">
    <source>
        <dbReference type="Proteomes" id="UP000438429"/>
    </source>
</evidence>
<proteinExistence type="predicted"/>
<evidence type="ECO:0008006" key="4">
    <source>
        <dbReference type="Google" id="ProtNLM"/>
    </source>
</evidence>
<comment type="caution">
    <text evidence="2">The sequence shown here is derived from an EMBL/GenBank/DDBJ whole genome shotgun (WGS) entry which is preliminary data.</text>
</comment>
<evidence type="ECO:0000256" key="1">
    <source>
        <dbReference type="SAM" id="Phobius"/>
    </source>
</evidence>
<feature type="transmembrane region" description="Helical" evidence="1">
    <location>
        <begin position="6"/>
        <end position="26"/>
    </location>
</feature>
<dbReference type="AlphaFoldDB" id="A0A6A4RVI9"/>
<name>A0A6A4RVI9_SCOMX</name>
<keyword evidence="1" id="KW-0812">Transmembrane</keyword>
<reference evidence="2 3" key="1">
    <citation type="submission" date="2019-06" db="EMBL/GenBank/DDBJ databases">
        <title>Draft genomes of female and male turbot (Scophthalmus maximus).</title>
        <authorList>
            <person name="Xu H."/>
            <person name="Xu X.-W."/>
            <person name="Shao C."/>
            <person name="Chen S."/>
        </authorList>
    </citation>
    <scope>NUCLEOTIDE SEQUENCE [LARGE SCALE GENOMIC DNA]</scope>
    <source>
        <strain evidence="2">Ysfricsl-2016a</strain>
        <tissue evidence="2">Blood</tissue>
    </source>
</reference>
<protein>
    <recommendedName>
        <fullName evidence="4">Transmembrane protein</fullName>
    </recommendedName>
</protein>
<dbReference type="Proteomes" id="UP000438429">
    <property type="component" value="Unassembled WGS sequence"/>
</dbReference>
<dbReference type="EMBL" id="VEVO01000021">
    <property type="protein sequence ID" value="KAF0024299.1"/>
    <property type="molecule type" value="Genomic_DNA"/>
</dbReference>
<gene>
    <name evidence="2" type="ORF">F2P81_023101</name>
</gene>